<evidence type="ECO:0000256" key="4">
    <source>
        <dbReference type="ARBA" id="ARBA00023315"/>
    </source>
</evidence>
<evidence type="ECO:0000256" key="5">
    <source>
        <dbReference type="SAM" id="MobiDB-lite"/>
    </source>
</evidence>
<proteinExistence type="inferred from homology"/>
<dbReference type="InterPro" id="IPR001451">
    <property type="entry name" value="Hexapep"/>
</dbReference>
<comment type="similarity">
    <text evidence="1">Belongs to the transferase hexapeptide repeat family.</text>
</comment>
<feature type="transmembrane region" description="Helical" evidence="6">
    <location>
        <begin position="20"/>
        <end position="37"/>
    </location>
</feature>
<keyword evidence="6" id="KW-0812">Transmembrane</keyword>
<evidence type="ECO:0000256" key="6">
    <source>
        <dbReference type="SAM" id="Phobius"/>
    </source>
</evidence>
<protein>
    <submittedName>
        <fullName evidence="7">Colanic acid biosynthesis acetyltransferase WcaF</fullName>
    </submittedName>
</protein>
<organism evidence="7 8">
    <name type="scientific">Bradyrhizobium diversitatis</name>
    <dbReference type="NCBI Taxonomy" id="2755406"/>
    <lineage>
        <taxon>Bacteria</taxon>
        <taxon>Pseudomonadati</taxon>
        <taxon>Pseudomonadota</taxon>
        <taxon>Alphaproteobacteria</taxon>
        <taxon>Hyphomicrobiales</taxon>
        <taxon>Nitrobacteraceae</taxon>
        <taxon>Bradyrhizobium</taxon>
    </lineage>
</organism>
<dbReference type="Pfam" id="PF00132">
    <property type="entry name" value="Hexapep"/>
    <property type="match status" value="1"/>
</dbReference>
<name>A0ABS0P700_9BRAD</name>
<keyword evidence="3" id="KW-0677">Repeat</keyword>
<keyword evidence="4" id="KW-0012">Acyltransferase</keyword>
<evidence type="ECO:0000256" key="1">
    <source>
        <dbReference type="ARBA" id="ARBA00007274"/>
    </source>
</evidence>
<keyword evidence="6" id="KW-0472">Membrane</keyword>
<dbReference type="NCBIfam" id="NF007797">
    <property type="entry name" value="PRK10502.1"/>
    <property type="match status" value="1"/>
</dbReference>
<evidence type="ECO:0000256" key="3">
    <source>
        <dbReference type="ARBA" id="ARBA00022737"/>
    </source>
</evidence>
<evidence type="ECO:0000256" key="2">
    <source>
        <dbReference type="ARBA" id="ARBA00022679"/>
    </source>
</evidence>
<comment type="caution">
    <text evidence="7">The sequence shown here is derived from an EMBL/GenBank/DDBJ whole genome shotgun (WGS) entry which is preliminary data.</text>
</comment>
<dbReference type="InterPro" id="IPR011004">
    <property type="entry name" value="Trimer_LpxA-like_sf"/>
</dbReference>
<dbReference type="CDD" id="cd05825">
    <property type="entry name" value="LbH_wcaF_like"/>
    <property type="match status" value="1"/>
</dbReference>
<dbReference type="Gene3D" id="2.160.10.10">
    <property type="entry name" value="Hexapeptide repeat proteins"/>
    <property type="match status" value="1"/>
</dbReference>
<keyword evidence="2" id="KW-0808">Transferase</keyword>
<accession>A0ABS0P700</accession>
<dbReference type="EMBL" id="JACEGD010000019">
    <property type="protein sequence ID" value="MBH5388832.1"/>
    <property type="molecule type" value="Genomic_DNA"/>
</dbReference>
<keyword evidence="8" id="KW-1185">Reference proteome</keyword>
<gene>
    <name evidence="7" type="primary">wcaF</name>
    <name evidence="7" type="ORF">H1B27_21425</name>
</gene>
<sequence length="201" mass="22319">MREFQKLDQFRVPPGFRGRGAVVVLLWQVVQSTLFALSPQPFFAWRRFLLRLFGAKIGRKVLLRPTVRVTYPWKTEIGDYSWIGDHVELYSLDCISIGSHSVISQRSYLCTGSHDMADLAFSYITAPITVGDQVWIASDVFVAPGVKVGRGAVVGARSTVREDVPPEVVAIGEPARVVRDRLASDGDKSCNAISEPSDPRR</sequence>
<evidence type="ECO:0000313" key="7">
    <source>
        <dbReference type="EMBL" id="MBH5388832.1"/>
    </source>
</evidence>
<dbReference type="PANTHER" id="PTHR23416">
    <property type="entry name" value="SIALIC ACID SYNTHASE-RELATED"/>
    <property type="match status" value="1"/>
</dbReference>
<dbReference type="InterPro" id="IPR018357">
    <property type="entry name" value="Hexapep_transf_CS"/>
</dbReference>
<keyword evidence="6" id="KW-1133">Transmembrane helix</keyword>
<dbReference type="InterPro" id="IPR051159">
    <property type="entry name" value="Hexapeptide_acetyltransf"/>
</dbReference>
<evidence type="ECO:0000313" key="8">
    <source>
        <dbReference type="Proteomes" id="UP001194539"/>
    </source>
</evidence>
<dbReference type="Proteomes" id="UP001194539">
    <property type="component" value="Unassembled WGS sequence"/>
</dbReference>
<dbReference type="PANTHER" id="PTHR23416:SF23">
    <property type="entry name" value="ACETYLTRANSFERASE C18B11.09C-RELATED"/>
    <property type="match status" value="1"/>
</dbReference>
<dbReference type="SUPFAM" id="SSF51161">
    <property type="entry name" value="Trimeric LpxA-like enzymes"/>
    <property type="match status" value="1"/>
</dbReference>
<feature type="region of interest" description="Disordered" evidence="5">
    <location>
        <begin position="182"/>
        <end position="201"/>
    </location>
</feature>
<dbReference type="RefSeq" id="WP_197967425.1">
    <property type="nucleotide sequence ID" value="NZ_JACEGD010000019.1"/>
</dbReference>
<reference evidence="7 8" key="1">
    <citation type="submission" date="2020-07" db="EMBL/GenBank/DDBJ databases">
        <title>Bradyrhizobium diversity isolated from nodules of indigenous legumes of Western Australia.</title>
        <authorList>
            <person name="Klepa M.S."/>
        </authorList>
    </citation>
    <scope>NUCLEOTIDE SEQUENCE [LARGE SCALE GENOMIC DNA]</scope>
    <source>
        <strain evidence="7 8">CNPSo 4019</strain>
    </source>
</reference>
<dbReference type="PROSITE" id="PS00101">
    <property type="entry name" value="HEXAPEP_TRANSFERASES"/>
    <property type="match status" value="1"/>
</dbReference>